<name>A0ACC1S253_9HYPO</name>
<accession>A0ACC1S253</accession>
<dbReference type="EMBL" id="JANRMS010001158">
    <property type="protein sequence ID" value="KAJ3530553.1"/>
    <property type="molecule type" value="Genomic_DNA"/>
</dbReference>
<proteinExistence type="predicted"/>
<keyword evidence="2" id="KW-1185">Reference proteome</keyword>
<evidence type="ECO:0000313" key="2">
    <source>
        <dbReference type="Proteomes" id="UP001148629"/>
    </source>
</evidence>
<organism evidence="1 2">
    <name type="scientific">Fusarium decemcellulare</name>
    <dbReference type="NCBI Taxonomy" id="57161"/>
    <lineage>
        <taxon>Eukaryota</taxon>
        <taxon>Fungi</taxon>
        <taxon>Dikarya</taxon>
        <taxon>Ascomycota</taxon>
        <taxon>Pezizomycotina</taxon>
        <taxon>Sordariomycetes</taxon>
        <taxon>Hypocreomycetidae</taxon>
        <taxon>Hypocreales</taxon>
        <taxon>Nectriaceae</taxon>
        <taxon>Fusarium</taxon>
        <taxon>Fusarium decemcellulare species complex</taxon>
    </lineage>
</organism>
<evidence type="ECO:0000313" key="1">
    <source>
        <dbReference type="EMBL" id="KAJ3530553.1"/>
    </source>
</evidence>
<sequence>MTSPIPSFQKAALIEKPGDNATVCFRSDVPIENPGPHEILVKLAFTGLCGSEVRALSGWGAYNPIVGHEGVGTVVQVGENVSSTMLDKRVGVKWLYSACGLCTVCRKGFANNCPNQVNTGRHVPGTLQQYVVADARFVTEIPHDVPGEVAAPLLCAGLTMAGAVSKLDGHLSRNDWVVISGSGGGLGHLGVQIASRLRGYRVIAVDSGETKRQLSLESGAEAFIDFATESVEERVKEITIEGAAAVLVVSSAEDAFIQAPKVVRNMGIIVTIGLPRNDYTIPLSASICSARALTVIGVATGTEEQMVELLEHASAKRISPAVNVLDFKEVEAVFDGLKRQSITGRVVVRIPE</sequence>
<dbReference type="Proteomes" id="UP001148629">
    <property type="component" value="Unassembled WGS sequence"/>
</dbReference>
<protein>
    <submittedName>
        <fullName evidence="1">Uncharacterized protein</fullName>
    </submittedName>
</protein>
<reference evidence="1" key="1">
    <citation type="submission" date="2022-08" db="EMBL/GenBank/DDBJ databases">
        <title>Genome Sequence of Fusarium decemcellulare.</title>
        <authorList>
            <person name="Buettner E."/>
        </authorList>
    </citation>
    <scope>NUCLEOTIDE SEQUENCE</scope>
    <source>
        <strain evidence="1">Babe19</strain>
    </source>
</reference>
<gene>
    <name evidence="1" type="ORF">NM208_g9277</name>
</gene>
<comment type="caution">
    <text evidence="1">The sequence shown here is derived from an EMBL/GenBank/DDBJ whole genome shotgun (WGS) entry which is preliminary data.</text>
</comment>